<evidence type="ECO:0000313" key="1">
    <source>
        <dbReference type="EMBL" id="RZC19542.1"/>
    </source>
</evidence>
<organism evidence="1 2">
    <name type="scientific">Glycine soja</name>
    <name type="common">Wild soybean</name>
    <dbReference type="NCBI Taxonomy" id="3848"/>
    <lineage>
        <taxon>Eukaryota</taxon>
        <taxon>Viridiplantae</taxon>
        <taxon>Streptophyta</taxon>
        <taxon>Embryophyta</taxon>
        <taxon>Tracheophyta</taxon>
        <taxon>Spermatophyta</taxon>
        <taxon>Magnoliopsida</taxon>
        <taxon>eudicotyledons</taxon>
        <taxon>Gunneridae</taxon>
        <taxon>Pentapetalae</taxon>
        <taxon>rosids</taxon>
        <taxon>fabids</taxon>
        <taxon>Fabales</taxon>
        <taxon>Fabaceae</taxon>
        <taxon>Papilionoideae</taxon>
        <taxon>50 kb inversion clade</taxon>
        <taxon>NPAAA clade</taxon>
        <taxon>indigoferoid/millettioid clade</taxon>
        <taxon>Phaseoleae</taxon>
        <taxon>Glycine</taxon>
        <taxon>Glycine subgen. Soja</taxon>
    </lineage>
</organism>
<name>A0A445L8D3_GLYSO</name>
<dbReference type="AlphaFoldDB" id="A0A445L8D3"/>
<protein>
    <submittedName>
        <fullName evidence="1">mRNA cap guanine-N7 methyltransferase 2</fullName>
    </submittedName>
</protein>
<keyword evidence="1" id="KW-0489">Methyltransferase</keyword>
<sequence length="68" mass="7593">MSQSTQQCLYDFAKMALINIFAHPYAMVCGLYCGDVDADKWVDAQIGHYIGIVNCSCCCCCFCRCTFV</sequence>
<comment type="caution">
    <text evidence="1">The sequence shown here is derived from an EMBL/GenBank/DDBJ whole genome shotgun (WGS) entry which is preliminary data.</text>
</comment>
<proteinExistence type="predicted"/>
<gene>
    <name evidence="1" type="ORF">D0Y65_006392</name>
</gene>
<keyword evidence="2" id="KW-1185">Reference proteome</keyword>
<accession>A0A445L8D3</accession>
<keyword evidence="1" id="KW-0808">Transferase</keyword>
<dbReference type="EMBL" id="QZWG01000003">
    <property type="protein sequence ID" value="RZC19542.1"/>
    <property type="molecule type" value="Genomic_DNA"/>
</dbReference>
<evidence type="ECO:0000313" key="2">
    <source>
        <dbReference type="Proteomes" id="UP000289340"/>
    </source>
</evidence>
<reference evidence="1 2" key="1">
    <citation type="submission" date="2018-09" db="EMBL/GenBank/DDBJ databases">
        <title>A high-quality reference genome of wild soybean provides a powerful tool to mine soybean genomes.</title>
        <authorList>
            <person name="Xie M."/>
            <person name="Chung C.Y.L."/>
            <person name="Li M.-W."/>
            <person name="Wong F.-L."/>
            <person name="Chan T.-F."/>
            <person name="Lam H.-M."/>
        </authorList>
    </citation>
    <scope>NUCLEOTIDE SEQUENCE [LARGE SCALE GENOMIC DNA]</scope>
    <source>
        <strain evidence="2">cv. W05</strain>
        <tissue evidence="1">Hypocotyl of etiolated seedlings</tissue>
    </source>
</reference>
<dbReference type="GO" id="GO:0008168">
    <property type="term" value="F:methyltransferase activity"/>
    <property type="evidence" value="ECO:0007669"/>
    <property type="project" value="UniProtKB-KW"/>
</dbReference>
<dbReference type="Proteomes" id="UP000289340">
    <property type="component" value="Chromosome 3"/>
</dbReference>
<dbReference type="GO" id="GO:0032259">
    <property type="term" value="P:methylation"/>
    <property type="evidence" value="ECO:0007669"/>
    <property type="project" value="UniProtKB-KW"/>
</dbReference>